<feature type="compositionally biased region" description="Low complexity" evidence="8">
    <location>
        <begin position="322"/>
        <end position="333"/>
    </location>
</feature>
<feature type="chain" id="PRO_5041666160" description="SMB domain-containing protein" evidence="9">
    <location>
        <begin position="31"/>
        <end position="745"/>
    </location>
</feature>
<feature type="compositionally biased region" description="Polar residues" evidence="8">
    <location>
        <begin position="276"/>
        <end position="285"/>
    </location>
</feature>
<dbReference type="Pfam" id="PF00045">
    <property type="entry name" value="Hemopexin"/>
    <property type="match status" value="1"/>
</dbReference>
<dbReference type="SUPFAM" id="SSF90188">
    <property type="entry name" value="Somatomedin B domain"/>
    <property type="match status" value="2"/>
</dbReference>
<dbReference type="PROSITE" id="PS51642">
    <property type="entry name" value="HEMOPEXIN_2"/>
    <property type="match status" value="1"/>
</dbReference>
<organism evidence="11 12">
    <name type="scientific">Tachysurus vachellii</name>
    <name type="common">Darkbarbel catfish</name>
    <name type="synonym">Pelteobagrus vachellii</name>
    <dbReference type="NCBI Taxonomy" id="175792"/>
    <lineage>
        <taxon>Eukaryota</taxon>
        <taxon>Metazoa</taxon>
        <taxon>Chordata</taxon>
        <taxon>Craniata</taxon>
        <taxon>Vertebrata</taxon>
        <taxon>Euteleostomi</taxon>
        <taxon>Actinopterygii</taxon>
        <taxon>Neopterygii</taxon>
        <taxon>Teleostei</taxon>
        <taxon>Ostariophysi</taxon>
        <taxon>Siluriformes</taxon>
        <taxon>Bagridae</taxon>
        <taxon>Tachysurus</taxon>
    </lineage>
</organism>
<evidence type="ECO:0000256" key="5">
    <source>
        <dbReference type="ARBA" id="ARBA00023157"/>
    </source>
</evidence>
<dbReference type="GO" id="GO:0030247">
    <property type="term" value="F:polysaccharide binding"/>
    <property type="evidence" value="ECO:0007669"/>
    <property type="project" value="InterPro"/>
</dbReference>
<feature type="compositionally biased region" description="Basic and acidic residues" evidence="8">
    <location>
        <begin position="431"/>
        <end position="446"/>
    </location>
</feature>
<feature type="compositionally biased region" description="Polar residues" evidence="8">
    <location>
        <begin position="248"/>
        <end position="266"/>
    </location>
</feature>
<protein>
    <recommendedName>
        <fullName evidence="10">SMB domain-containing protein</fullName>
    </recommendedName>
</protein>
<keyword evidence="2" id="KW-0964">Secreted</keyword>
<comment type="caution">
    <text evidence="11">The sequence shown here is derived from an EMBL/GenBank/DDBJ whole genome shotgun (WGS) entry which is preliminary data.</text>
</comment>
<dbReference type="InterPro" id="IPR036375">
    <property type="entry name" value="Hemopexin-like_dom_sf"/>
</dbReference>
<evidence type="ECO:0000259" key="10">
    <source>
        <dbReference type="PROSITE" id="PS50958"/>
    </source>
</evidence>
<dbReference type="Gene3D" id="4.10.410.20">
    <property type="match status" value="2"/>
</dbReference>
<dbReference type="InterPro" id="IPR018486">
    <property type="entry name" value="Hemopexin_CS"/>
</dbReference>
<evidence type="ECO:0000256" key="4">
    <source>
        <dbReference type="ARBA" id="ARBA00022737"/>
    </source>
</evidence>
<feature type="domain" description="SMB" evidence="10">
    <location>
        <begin position="30"/>
        <end position="69"/>
    </location>
</feature>
<dbReference type="SMART" id="SM00120">
    <property type="entry name" value="HX"/>
    <property type="match status" value="2"/>
</dbReference>
<feature type="domain" description="SMB" evidence="10">
    <location>
        <begin position="70"/>
        <end position="113"/>
    </location>
</feature>
<feature type="compositionally biased region" description="Polar residues" evidence="8">
    <location>
        <begin position="361"/>
        <end position="376"/>
    </location>
</feature>
<feature type="compositionally biased region" description="Polar residues" evidence="8">
    <location>
        <begin position="300"/>
        <end position="316"/>
    </location>
</feature>
<feature type="repeat" description="Hemopexin" evidence="7">
    <location>
        <begin position="560"/>
        <end position="607"/>
    </location>
</feature>
<evidence type="ECO:0000256" key="7">
    <source>
        <dbReference type="PROSITE-ProRule" id="PRU01011"/>
    </source>
</evidence>
<dbReference type="AlphaFoldDB" id="A0AA88NVP0"/>
<evidence type="ECO:0000256" key="6">
    <source>
        <dbReference type="ARBA" id="ARBA00023180"/>
    </source>
</evidence>
<dbReference type="PROSITE" id="PS00024">
    <property type="entry name" value="HEMOPEXIN"/>
    <property type="match status" value="1"/>
</dbReference>
<comment type="subcellular location">
    <subcellularLocation>
        <location evidence="1">Secreted</location>
    </subcellularLocation>
</comment>
<dbReference type="EMBL" id="JAVHJS010000003">
    <property type="protein sequence ID" value="KAK2863795.1"/>
    <property type="molecule type" value="Genomic_DNA"/>
</dbReference>
<dbReference type="PANTHER" id="PTHR22917:SF1">
    <property type="entry name" value="PROTEOGLYCAN 4"/>
    <property type="match status" value="1"/>
</dbReference>
<feature type="signal peptide" evidence="9">
    <location>
        <begin position="1"/>
        <end position="30"/>
    </location>
</feature>
<dbReference type="InterPro" id="IPR051298">
    <property type="entry name" value="Heme_transport/Cell_adhesion"/>
</dbReference>
<dbReference type="GO" id="GO:0005615">
    <property type="term" value="C:extracellular space"/>
    <property type="evidence" value="ECO:0007669"/>
    <property type="project" value="TreeGrafter"/>
</dbReference>
<dbReference type="InterPro" id="IPR018487">
    <property type="entry name" value="Hemopexin-like_repeat"/>
</dbReference>
<gene>
    <name evidence="11" type="ORF">Q7C36_002949</name>
</gene>
<feature type="compositionally biased region" description="Polar residues" evidence="8">
    <location>
        <begin position="189"/>
        <end position="223"/>
    </location>
</feature>
<dbReference type="PRINTS" id="PR00022">
    <property type="entry name" value="SOMATOMEDINB"/>
</dbReference>
<keyword evidence="3 9" id="KW-0732">Signal</keyword>
<name>A0AA88NVP0_TACVA</name>
<evidence type="ECO:0000256" key="1">
    <source>
        <dbReference type="ARBA" id="ARBA00004613"/>
    </source>
</evidence>
<keyword evidence="12" id="KW-1185">Reference proteome</keyword>
<dbReference type="Proteomes" id="UP001187315">
    <property type="component" value="Unassembled WGS sequence"/>
</dbReference>
<evidence type="ECO:0000256" key="9">
    <source>
        <dbReference type="SAM" id="SignalP"/>
    </source>
</evidence>
<dbReference type="PROSITE" id="PS50958">
    <property type="entry name" value="SMB_2"/>
    <property type="match status" value="2"/>
</dbReference>
<feature type="compositionally biased region" description="Low complexity" evidence="8">
    <location>
        <begin position="377"/>
        <end position="393"/>
    </location>
</feature>
<feature type="compositionally biased region" description="Basic and acidic residues" evidence="8">
    <location>
        <begin position="396"/>
        <end position="409"/>
    </location>
</feature>
<evidence type="ECO:0000313" key="12">
    <source>
        <dbReference type="Proteomes" id="UP001187315"/>
    </source>
</evidence>
<feature type="compositionally biased region" description="Polar residues" evidence="8">
    <location>
        <begin position="413"/>
        <end position="430"/>
    </location>
</feature>
<keyword evidence="4" id="KW-0677">Repeat</keyword>
<dbReference type="InterPro" id="IPR000585">
    <property type="entry name" value="Hemopexin-like_dom"/>
</dbReference>
<evidence type="ECO:0000313" key="11">
    <source>
        <dbReference type="EMBL" id="KAK2863795.1"/>
    </source>
</evidence>
<evidence type="ECO:0000256" key="3">
    <source>
        <dbReference type="ARBA" id="ARBA00022729"/>
    </source>
</evidence>
<sequence>MLIFQVPFEMSSSVGLLLLSACILFTCSSAQKSCRNRCGEPYSRGNECQCDYECLSHNECCRNYESVCTERGSCKGRCGEHFKRGRQCHCDIECVKYKQCCPDYETQCTTEDSSMEEEYSEFEVTTPLDYITSEEAVSGSKPSPYDTDTFENQIELRPYPLDSVTLPSITVSPLADKDPDIPTFEPEQLSPNNSDPNFPPISTGQAISQEPSEQYATTTSTTDIKPASEQTDLKTDPTTTTTTKPTAINPQSVFEQDTDTFENQTELRPDLLGSGTVPSIISSSLADKDPDIPSFEPEQLSPNNSDPNFPPISTEQTDLKTDPTTLTTTKATAINPQSVFEEDQLSYLASVPTLPPKMASTRPNSTPMSEQSATTNSQSTSEPEPTPSASAQANNTDHEPSNPDDRLDPEVNLENQTDAQLEPSENTTQEIQEKDSTDKPTIEKITEAQNEPQDMNSIHSTKDSPTDPALIETPASMKVSPSPTKMPEKPIKPIDTSKNLQDYQADANSDTNLCSDLPVNGLTTIRNGSVVVFRGHYFWMLDSRRKAGPAQLITDFWGIPSPIDTVFTRCNCHGKTYIFRGDKYWRFENDIMDVGFPRPISEGFGLRGQVVAALSMPQYRSRRESVFFFKTGGLAQRYSYLNKPNCGSKSTAVIVKKRLRREAVPSLGQQIEISKTWVGFPPTVTSAVSVRTTGGDGYKYYVFSSTKYYSLKMEGDTPVILTPRAGQDKQKSAKSWFRCPETSNM</sequence>
<dbReference type="Pfam" id="PF01033">
    <property type="entry name" value="Somatomedin_B"/>
    <property type="match status" value="2"/>
</dbReference>
<keyword evidence="6" id="KW-0325">Glycoprotein</keyword>
<dbReference type="Gene3D" id="2.110.10.10">
    <property type="entry name" value="Hemopexin-like domain"/>
    <property type="match status" value="1"/>
</dbReference>
<reference evidence="11" key="1">
    <citation type="submission" date="2023-08" db="EMBL/GenBank/DDBJ databases">
        <title>Pelteobagrus vachellii genome.</title>
        <authorList>
            <person name="Liu H."/>
        </authorList>
    </citation>
    <scope>NUCLEOTIDE SEQUENCE</scope>
    <source>
        <strain evidence="11">PRFRI_2022a</strain>
        <tissue evidence="11">Muscle</tissue>
    </source>
</reference>
<accession>A0AA88NVP0</accession>
<dbReference type="InterPro" id="IPR036024">
    <property type="entry name" value="Somatomedin_B-like_dom_sf"/>
</dbReference>
<keyword evidence="5" id="KW-1015">Disulfide bond</keyword>
<dbReference type="GO" id="GO:0005044">
    <property type="term" value="F:scavenger receptor activity"/>
    <property type="evidence" value="ECO:0007669"/>
    <property type="project" value="InterPro"/>
</dbReference>
<dbReference type="InterPro" id="IPR001212">
    <property type="entry name" value="Somatomedin_B_dom"/>
</dbReference>
<dbReference type="PANTHER" id="PTHR22917">
    <property type="entry name" value="HEMOPEXIN DOMAIN-CONTAINING PROTEIN"/>
    <property type="match status" value="1"/>
</dbReference>
<proteinExistence type="predicted"/>
<feature type="compositionally biased region" description="Low complexity" evidence="8">
    <location>
        <begin position="236"/>
        <end position="246"/>
    </location>
</feature>
<evidence type="ECO:0000256" key="2">
    <source>
        <dbReference type="ARBA" id="ARBA00022525"/>
    </source>
</evidence>
<dbReference type="SMART" id="SM00201">
    <property type="entry name" value="SO"/>
    <property type="match status" value="2"/>
</dbReference>
<feature type="compositionally biased region" description="Polar residues" evidence="8">
    <location>
        <begin position="447"/>
        <end position="459"/>
    </location>
</feature>
<dbReference type="PROSITE" id="PS00524">
    <property type="entry name" value="SMB_1"/>
    <property type="match status" value="2"/>
</dbReference>
<dbReference type="SUPFAM" id="SSF50923">
    <property type="entry name" value="Hemopexin-like domain"/>
    <property type="match status" value="1"/>
</dbReference>
<dbReference type="CDD" id="cd00094">
    <property type="entry name" value="HX"/>
    <property type="match status" value="1"/>
</dbReference>
<evidence type="ECO:0000256" key="8">
    <source>
        <dbReference type="SAM" id="MobiDB-lite"/>
    </source>
</evidence>
<dbReference type="InterPro" id="IPR020436">
    <property type="entry name" value="SMB_chordata"/>
</dbReference>
<feature type="region of interest" description="Disordered" evidence="8">
    <location>
        <begin position="170"/>
        <end position="488"/>
    </location>
</feature>
<dbReference type="GO" id="GO:0006955">
    <property type="term" value="P:immune response"/>
    <property type="evidence" value="ECO:0007669"/>
    <property type="project" value="InterPro"/>
</dbReference>